<dbReference type="GO" id="GO:0003700">
    <property type="term" value="F:DNA-binding transcription factor activity"/>
    <property type="evidence" value="ECO:0007669"/>
    <property type="project" value="TreeGrafter"/>
</dbReference>
<organism evidence="4 5">
    <name type="scientific">Mycobacteroides abscessus</name>
    <dbReference type="NCBI Taxonomy" id="36809"/>
    <lineage>
        <taxon>Bacteria</taxon>
        <taxon>Bacillati</taxon>
        <taxon>Actinomycetota</taxon>
        <taxon>Actinomycetes</taxon>
        <taxon>Mycobacteriales</taxon>
        <taxon>Mycobacteriaceae</taxon>
        <taxon>Mycobacteroides</taxon>
    </lineage>
</organism>
<sequence length="195" mass="21037">MTSAEATRARLVAAGLALFAENGLEGVRTRALAQAAGVNQSAIPYHFGGKEGVYAAVIDHLVTELGEAAGPPGDMLLAERMERFTRAILHGAQARDRILLIAREQLNPTTHYDRLFAGFVEPMHREICVLVARATGASADDHLTIVKAHAVIGQALGFAVAQTTYLRRVRRTRLSAEDIDVIAEVVGEMSRKALQ</sequence>
<keyword evidence="3" id="KW-0804">Transcription</keyword>
<reference evidence="4 5" key="1">
    <citation type="submission" date="2015-03" db="EMBL/GenBank/DDBJ databases">
        <authorList>
            <person name="Murphy D."/>
        </authorList>
    </citation>
    <scope>NUCLEOTIDE SEQUENCE [LARGE SCALE GENOMIC DNA]</scope>
    <source>
        <strain evidence="4 5">PAP088</strain>
    </source>
</reference>
<evidence type="ECO:0000313" key="5">
    <source>
        <dbReference type="Proteomes" id="UP000045782"/>
    </source>
</evidence>
<dbReference type="InterPro" id="IPR001647">
    <property type="entry name" value="HTH_TetR"/>
</dbReference>
<dbReference type="InterPro" id="IPR050109">
    <property type="entry name" value="HTH-type_TetR-like_transc_reg"/>
</dbReference>
<dbReference type="InterPro" id="IPR036271">
    <property type="entry name" value="Tet_transcr_reg_TetR-rel_C_sf"/>
</dbReference>
<dbReference type="PRINTS" id="PR00455">
    <property type="entry name" value="HTHTETR"/>
</dbReference>
<dbReference type="SUPFAM" id="SSF48498">
    <property type="entry name" value="Tetracyclin repressor-like, C-terminal domain"/>
    <property type="match status" value="1"/>
</dbReference>
<dbReference type="AlphaFoldDB" id="A0A0U0ZNN5"/>
<dbReference type="PROSITE" id="PS50977">
    <property type="entry name" value="HTH_TETR_2"/>
    <property type="match status" value="1"/>
</dbReference>
<name>A0A0U0ZNN5_9MYCO</name>
<dbReference type="Pfam" id="PF00440">
    <property type="entry name" value="TetR_N"/>
    <property type="match status" value="1"/>
</dbReference>
<dbReference type="RefSeq" id="WP_016342148.1">
    <property type="nucleotide sequence ID" value="NZ_AP022621.1"/>
</dbReference>
<protein>
    <submittedName>
        <fullName evidence="4">Probable transcriptional regulator, TetR</fullName>
    </submittedName>
</protein>
<evidence type="ECO:0000256" key="2">
    <source>
        <dbReference type="ARBA" id="ARBA00023125"/>
    </source>
</evidence>
<dbReference type="Proteomes" id="UP000045782">
    <property type="component" value="Unassembled WGS sequence"/>
</dbReference>
<dbReference type="Gene3D" id="1.10.10.60">
    <property type="entry name" value="Homeodomain-like"/>
    <property type="match status" value="1"/>
</dbReference>
<evidence type="ECO:0000256" key="3">
    <source>
        <dbReference type="ARBA" id="ARBA00023163"/>
    </source>
</evidence>
<dbReference type="SUPFAM" id="SSF46689">
    <property type="entry name" value="Homeodomain-like"/>
    <property type="match status" value="1"/>
</dbReference>
<evidence type="ECO:0000256" key="1">
    <source>
        <dbReference type="ARBA" id="ARBA00023015"/>
    </source>
</evidence>
<dbReference type="InterPro" id="IPR015292">
    <property type="entry name" value="Tscrpt_reg_YbiH_C"/>
</dbReference>
<dbReference type="GO" id="GO:0000976">
    <property type="term" value="F:transcription cis-regulatory region binding"/>
    <property type="evidence" value="ECO:0007669"/>
    <property type="project" value="TreeGrafter"/>
</dbReference>
<proteinExistence type="predicted"/>
<evidence type="ECO:0000313" key="4">
    <source>
        <dbReference type="EMBL" id="CPV53370.1"/>
    </source>
</evidence>
<dbReference type="InterPro" id="IPR009057">
    <property type="entry name" value="Homeodomain-like_sf"/>
</dbReference>
<dbReference type="Pfam" id="PF09209">
    <property type="entry name" value="CecR_C"/>
    <property type="match status" value="1"/>
</dbReference>
<accession>A0A0U0ZNN5</accession>
<keyword evidence="1" id="KW-0805">Transcription regulation</keyword>
<dbReference type="EMBL" id="CSWP01000004">
    <property type="protein sequence ID" value="CPV53370.1"/>
    <property type="molecule type" value="Genomic_DNA"/>
</dbReference>
<dbReference type="Gene3D" id="1.10.357.10">
    <property type="entry name" value="Tetracycline Repressor, domain 2"/>
    <property type="match status" value="1"/>
</dbReference>
<dbReference type="PANTHER" id="PTHR30055">
    <property type="entry name" value="HTH-TYPE TRANSCRIPTIONAL REGULATOR RUTR"/>
    <property type="match status" value="1"/>
</dbReference>
<keyword evidence="2" id="KW-0238">DNA-binding</keyword>
<gene>
    <name evidence="4" type="ORF">ERS075579_02494</name>
</gene>
<dbReference type="PANTHER" id="PTHR30055:SF234">
    <property type="entry name" value="HTH-TYPE TRANSCRIPTIONAL REGULATOR BETI"/>
    <property type="match status" value="1"/>
</dbReference>